<reference evidence="2" key="1">
    <citation type="submission" date="2013-09" db="EMBL/GenBank/DDBJ databases">
        <title>Corchorus olitorius genome sequencing.</title>
        <authorList>
            <person name="Alam M."/>
            <person name="Haque M.S."/>
            <person name="Islam M.S."/>
            <person name="Emdad E.M."/>
            <person name="Islam M.M."/>
            <person name="Ahmed B."/>
            <person name="Halim A."/>
            <person name="Hossen Q.M.M."/>
            <person name="Hossain M.Z."/>
            <person name="Ahmed R."/>
            <person name="Khan M.M."/>
            <person name="Islam R."/>
            <person name="Rashid M.M."/>
            <person name="Khan S.A."/>
            <person name="Rahman M.S."/>
            <person name="Alam M."/>
            <person name="Yahiya A.S."/>
            <person name="Khan M.S."/>
            <person name="Azam M.S."/>
            <person name="Haque T."/>
            <person name="Lashkar M.Z.H."/>
            <person name="Akhand A.I."/>
            <person name="Morshed G."/>
            <person name="Roy S."/>
            <person name="Uddin K.S."/>
            <person name="Rabeya T."/>
            <person name="Hossain A.S."/>
            <person name="Chowdhury A."/>
            <person name="Snigdha A.R."/>
            <person name="Mortoza M.S."/>
            <person name="Matin S.A."/>
            <person name="Hoque S.M.E."/>
            <person name="Islam M.K."/>
            <person name="Roy D.K."/>
            <person name="Haider R."/>
            <person name="Moosa M.M."/>
            <person name="Elias S.M."/>
            <person name="Hasan A.M."/>
            <person name="Jahan S."/>
            <person name="Shafiuddin M."/>
            <person name="Mahmood N."/>
            <person name="Shommy N.S."/>
        </authorList>
    </citation>
    <scope>NUCLEOTIDE SEQUENCE [LARGE SCALE GENOMIC DNA]</scope>
    <source>
        <strain evidence="2">cv. O-4</strain>
    </source>
</reference>
<dbReference type="EMBL" id="AWUE01019794">
    <property type="protein sequence ID" value="OMO71463.1"/>
    <property type="molecule type" value="Genomic_DNA"/>
</dbReference>
<sequence>MARKGKKKSQSTLHSFRFGYNESNIVIIDDKVKLGLVITEKLMVQLGLEVPFNSLDCFFGEISPFAFTMSFNVVCKNFVFKSSPSSSVEAFLRATRTPPHIFQLFSKLGKALQVENLLRYGAFDIMWSQKKVGYELMWIAWDRTSIQLTQGMGIRSAIWASVAKNSKGHTFGLSNLARMISRVGTTPLSQQNILINPLSAFAAQLSLDVSFDHFPNVLSTF</sequence>
<protein>
    <submittedName>
        <fullName evidence="1">Endoplasmic reticulum vesicle transporter protein</fullName>
    </submittedName>
</protein>
<gene>
    <name evidence="1" type="ORF">COLO4_28230</name>
</gene>
<dbReference type="Proteomes" id="UP000187203">
    <property type="component" value="Unassembled WGS sequence"/>
</dbReference>
<keyword evidence="2" id="KW-1185">Reference proteome</keyword>
<accession>A0A1R3HME2</accession>
<dbReference type="AlphaFoldDB" id="A0A1R3HME2"/>
<name>A0A1R3HME2_9ROSI</name>
<organism evidence="1 2">
    <name type="scientific">Corchorus olitorius</name>
    <dbReference type="NCBI Taxonomy" id="93759"/>
    <lineage>
        <taxon>Eukaryota</taxon>
        <taxon>Viridiplantae</taxon>
        <taxon>Streptophyta</taxon>
        <taxon>Embryophyta</taxon>
        <taxon>Tracheophyta</taxon>
        <taxon>Spermatophyta</taxon>
        <taxon>Magnoliopsida</taxon>
        <taxon>eudicotyledons</taxon>
        <taxon>Gunneridae</taxon>
        <taxon>Pentapetalae</taxon>
        <taxon>rosids</taxon>
        <taxon>malvids</taxon>
        <taxon>Malvales</taxon>
        <taxon>Malvaceae</taxon>
        <taxon>Grewioideae</taxon>
        <taxon>Apeibeae</taxon>
        <taxon>Corchorus</taxon>
    </lineage>
</organism>
<comment type="caution">
    <text evidence="1">The sequence shown here is derived from an EMBL/GenBank/DDBJ whole genome shotgun (WGS) entry which is preliminary data.</text>
</comment>
<proteinExistence type="predicted"/>
<evidence type="ECO:0000313" key="1">
    <source>
        <dbReference type="EMBL" id="OMO71463.1"/>
    </source>
</evidence>
<evidence type="ECO:0000313" key="2">
    <source>
        <dbReference type="Proteomes" id="UP000187203"/>
    </source>
</evidence>